<dbReference type="PRINTS" id="PR01576">
    <property type="entry name" value="PDEFORMYLASE"/>
</dbReference>
<keyword evidence="2" id="KW-0408">Iron</keyword>
<dbReference type="Proteomes" id="UP000071065">
    <property type="component" value="Chromosome"/>
</dbReference>
<dbReference type="CDD" id="cd00487">
    <property type="entry name" value="Pep_deformylase"/>
    <property type="match status" value="1"/>
</dbReference>
<dbReference type="AlphaFoldDB" id="A0A142B6I4"/>
<keyword evidence="2 3" id="KW-0378">Hydrolase</keyword>
<dbReference type="KEGG" id="emp:EZMO1_0088"/>
<feature type="binding site" evidence="2">
    <location>
        <position position="107"/>
    </location>
    <ligand>
        <name>Fe cation</name>
        <dbReference type="ChEBI" id="CHEBI:24875"/>
    </ligand>
</feature>
<accession>A0A142B6I4</accession>
<dbReference type="GO" id="GO:0042586">
    <property type="term" value="F:peptide deformylase activity"/>
    <property type="evidence" value="ECO:0007669"/>
    <property type="project" value="UniProtKB-UniRule"/>
</dbReference>
<evidence type="ECO:0000256" key="1">
    <source>
        <dbReference type="ARBA" id="ARBA00010759"/>
    </source>
</evidence>
<keyword evidence="2" id="KW-0479">Metal-binding</keyword>
<gene>
    <name evidence="3" type="primary">pdf2</name>
    <name evidence="2" type="synonym">def</name>
    <name evidence="3" type="ORF">EZMO1_0088</name>
</gene>
<dbReference type="PATRIC" id="fig|570277.3.peg.91"/>
<dbReference type="GO" id="GO:0006412">
    <property type="term" value="P:translation"/>
    <property type="evidence" value="ECO:0007669"/>
    <property type="project" value="UniProtKB-UniRule"/>
</dbReference>
<feature type="binding site" evidence="2">
    <location>
        <position position="149"/>
    </location>
    <ligand>
        <name>Fe cation</name>
        <dbReference type="ChEBI" id="CHEBI:24875"/>
    </ligand>
</feature>
<protein>
    <recommendedName>
        <fullName evidence="2">Peptide deformylase</fullName>
        <shortName evidence="2">PDF</shortName>
        <ecNumber evidence="2">3.5.1.88</ecNumber>
    </recommendedName>
    <alternativeName>
        <fullName evidence="2">Polypeptide deformylase</fullName>
    </alternativeName>
</protein>
<dbReference type="Pfam" id="PF01327">
    <property type="entry name" value="Pep_deformylase"/>
    <property type="match status" value="1"/>
</dbReference>
<comment type="function">
    <text evidence="2">Removes the formyl group from the N-terminal Met of newly synthesized proteins. Requires at least a dipeptide for an efficient rate of reaction. N-terminal L-methionine is a prerequisite for activity but the enzyme has broad specificity at other positions.</text>
</comment>
<feature type="active site" evidence="2">
    <location>
        <position position="150"/>
    </location>
</feature>
<organism evidence="3 4">
    <name type="scientific">Endozoicomonas montiporae CL-33</name>
    <dbReference type="NCBI Taxonomy" id="570277"/>
    <lineage>
        <taxon>Bacteria</taxon>
        <taxon>Pseudomonadati</taxon>
        <taxon>Pseudomonadota</taxon>
        <taxon>Gammaproteobacteria</taxon>
        <taxon>Oceanospirillales</taxon>
        <taxon>Endozoicomonadaceae</taxon>
        <taxon>Endozoicomonas</taxon>
    </lineage>
</organism>
<dbReference type="NCBIfam" id="TIGR00079">
    <property type="entry name" value="pept_deformyl"/>
    <property type="match status" value="1"/>
</dbReference>
<dbReference type="PIRSF" id="PIRSF004749">
    <property type="entry name" value="Pep_def"/>
    <property type="match status" value="1"/>
</dbReference>
<dbReference type="SUPFAM" id="SSF56420">
    <property type="entry name" value="Peptide deformylase"/>
    <property type="match status" value="1"/>
</dbReference>
<dbReference type="InterPro" id="IPR023635">
    <property type="entry name" value="Peptide_deformylase"/>
</dbReference>
<proteinExistence type="inferred from homology"/>
<dbReference type="GO" id="GO:0046872">
    <property type="term" value="F:metal ion binding"/>
    <property type="evidence" value="ECO:0007669"/>
    <property type="project" value="UniProtKB-KW"/>
</dbReference>
<dbReference type="InterPro" id="IPR036821">
    <property type="entry name" value="Peptide_deformylase_sf"/>
</dbReference>
<dbReference type="RefSeq" id="WP_051790585.1">
    <property type="nucleotide sequence ID" value="NZ_CP013251.1"/>
</dbReference>
<dbReference type="OrthoDB" id="9804313at2"/>
<dbReference type="Gene3D" id="3.90.45.10">
    <property type="entry name" value="Peptide deformylase"/>
    <property type="match status" value="1"/>
</dbReference>
<comment type="cofactor">
    <cofactor evidence="2">
        <name>Fe(2+)</name>
        <dbReference type="ChEBI" id="CHEBI:29033"/>
    </cofactor>
    <text evidence="2">Binds 1 Fe(2+) ion.</text>
</comment>
<name>A0A142B6I4_9GAMM</name>
<dbReference type="PANTHER" id="PTHR10458:SF22">
    <property type="entry name" value="PEPTIDE DEFORMYLASE"/>
    <property type="match status" value="1"/>
</dbReference>
<dbReference type="EC" id="3.5.1.88" evidence="2"/>
<evidence type="ECO:0000313" key="4">
    <source>
        <dbReference type="Proteomes" id="UP000071065"/>
    </source>
</evidence>
<comment type="similarity">
    <text evidence="1 2">Belongs to the polypeptide deformylase family.</text>
</comment>
<dbReference type="PANTHER" id="PTHR10458">
    <property type="entry name" value="PEPTIDE DEFORMYLASE"/>
    <property type="match status" value="1"/>
</dbReference>
<evidence type="ECO:0000256" key="2">
    <source>
        <dbReference type="HAMAP-Rule" id="MF_00163"/>
    </source>
</evidence>
<keyword evidence="2" id="KW-0648">Protein biosynthesis</keyword>
<sequence>MKLSPEADVLIMGHPLLFQEQSQVTLDEITTRKFQDNLDALRQVQIRSNGIGIAAPQAEWPVRAISVGISDESRARYPDAEYIPFNFWINPQIIESSSDTCWTWEACLSVPGMRGWVERPASITVAGYDRHGERQEAELTNFHARLMQHELDHLNGILYPMRVDDKTMLIPNDAICHQDDWAEDWPTPNAKITPIGAISRER</sequence>
<feature type="binding site" evidence="2">
    <location>
        <position position="153"/>
    </location>
    <ligand>
        <name>Fe cation</name>
        <dbReference type="ChEBI" id="CHEBI:24875"/>
    </ligand>
</feature>
<dbReference type="HAMAP" id="MF_00163">
    <property type="entry name" value="Pep_deformylase"/>
    <property type="match status" value="1"/>
</dbReference>
<dbReference type="STRING" id="570277.EZMO1_0088"/>
<comment type="catalytic activity">
    <reaction evidence="2">
        <text>N-terminal N-formyl-L-methionyl-[peptide] + H2O = N-terminal L-methionyl-[peptide] + formate</text>
        <dbReference type="Rhea" id="RHEA:24420"/>
        <dbReference type="Rhea" id="RHEA-COMP:10639"/>
        <dbReference type="Rhea" id="RHEA-COMP:10640"/>
        <dbReference type="ChEBI" id="CHEBI:15377"/>
        <dbReference type="ChEBI" id="CHEBI:15740"/>
        <dbReference type="ChEBI" id="CHEBI:49298"/>
        <dbReference type="ChEBI" id="CHEBI:64731"/>
        <dbReference type="EC" id="3.5.1.88"/>
    </reaction>
</comment>
<dbReference type="EMBL" id="CP013251">
    <property type="protein sequence ID" value="AMO54360.1"/>
    <property type="molecule type" value="Genomic_DNA"/>
</dbReference>
<evidence type="ECO:0000313" key="3">
    <source>
        <dbReference type="EMBL" id="AMO54360.1"/>
    </source>
</evidence>
<reference evidence="3 4" key="1">
    <citation type="journal article" date="2016" name="Front. Microbiol.">
        <title>Genomic Insight into the Host-Endosymbiont Relationship of Endozoicomonas montiporae CL-33(T) with its Coral Host.</title>
        <authorList>
            <person name="Ding J.-Y."/>
            <person name="Shiu J.-H."/>
            <person name="Chen W.-M."/>
            <person name="Chiang Y.-R."/>
            <person name="Tang S.-L."/>
        </authorList>
    </citation>
    <scope>NUCLEOTIDE SEQUENCE [LARGE SCALE GENOMIC DNA]</scope>
    <source>
        <strain evidence="3 4">CL-33</strain>
    </source>
</reference>